<protein>
    <submittedName>
        <fullName evidence="6">Extracellular solute-binding protein</fullName>
    </submittedName>
</protein>
<dbReference type="Gene3D" id="3.40.190.10">
    <property type="entry name" value="Periplasmic binding protein-like II"/>
    <property type="match status" value="1"/>
</dbReference>
<dbReference type="EMBL" id="JAWMAJ010000104">
    <property type="protein sequence ID" value="MDV7219752.1"/>
    <property type="molecule type" value="Genomic_DNA"/>
</dbReference>
<accession>A0ABU4FGK9</accession>
<sequence length="439" mass="47176">MSRRRFLTTSTGVAAAATAGGLLSGCAGSVSSGDSGGKTTLTIMSSGTELGTVAEIKQAEKTLGMTLKVVKYDLTRLTAMLTSGSAPDIVRAEGSDAPYLASHSVAQDLDDYFAKSTVLKAADLDPVNDIWRWDGKKQGSGPRYGMVKDFSQNYTLWYNTALFDAADEPYLSETVPLTYDQLFDVGKRLGASGKKSKAYGLSVGGTFETFMIMTTQAGGQLFNDDYSEVDFTGAAAKSALAWYIDVAKSRITPSLAYPDPNGWDWPTFQAGRMAITAQGYWFGGQIVTDEKIAATARFAPAPQLGSKRMSTCYTGTGLWMPKAGKNKDAAWQAMEYFLGGAPAKKRAETGSGLPALKSLRPLLPKTKGFQKEAYAVQSKELEYFSVLPFTPYIRMDAMNAVIYQLTPGAIKGSTSVTKLADQLNEGINKQLANGKKLIK</sequence>
<comment type="similarity">
    <text evidence="2">Belongs to the bacterial solute-binding protein 1 family.</text>
</comment>
<comment type="caution">
    <text evidence="6">The sequence shown here is derived from an EMBL/GenBank/DDBJ whole genome shotgun (WGS) entry which is preliminary data.</text>
</comment>
<dbReference type="SUPFAM" id="SSF53850">
    <property type="entry name" value="Periplasmic binding protein-like II"/>
    <property type="match status" value="1"/>
</dbReference>
<evidence type="ECO:0000313" key="7">
    <source>
        <dbReference type="Proteomes" id="UP001187346"/>
    </source>
</evidence>
<dbReference type="Pfam" id="PF01547">
    <property type="entry name" value="SBP_bac_1"/>
    <property type="match status" value="1"/>
</dbReference>
<proteinExistence type="inferred from homology"/>
<name>A0ABU4FGK9_9ACTN</name>
<dbReference type="PROSITE" id="PS51257">
    <property type="entry name" value="PROKAR_LIPOPROTEIN"/>
    <property type="match status" value="1"/>
</dbReference>
<comment type="subcellular location">
    <subcellularLocation>
        <location evidence="1">Cell envelope</location>
    </subcellularLocation>
</comment>
<reference evidence="6 7" key="1">
    <citation type="submission" date="2023-10" db="EMBL/GenBank/DDBJ databases">
        <title>Characterization of rhizosphere-enriched actinobacteria from wheat plants lab-grown on chernevaya soil.</title>
        <authorList>
            <person name="Tikhonova E.N."/>
            <person name="Konopkin A."/>
            <person name="Kravchenko I.K."/>
        </authorList>
    </citation>
    <scope>NUCLEOTIDE SEQUENCE [LARGE SCALE GENOMIC DNA]</scope>
    <source>
        <strain evidence="6 7">RR29</strain>
    </source>
</reference>
<dbReference type="InterPro" id="IPR050490">
    <property type="entry name" value="Bact_solute-bd_prot1"/>
</dbReference>
<dbReference type="PROSITE" id="PS51318">
    <property type="entry name" value="TAT"/>
    <property type="match status" value="1"/>
</dbReference>
<keyword evidence="3" id="KW-0813">Transport</keyword>
<dbReference type="InterPro" id="IPR006059">
    <property type="entry name" value="SBP"/>
</dbReference>
<dbReference type="Proteomes" id="UP001187346">
    <property type="component" value="Unassembled WGS sequence"/>
</dbReference>
<evidence type="ECO:0000256" key="3">
    <source>
        <dbReference type="ARBA" id="ARBA00022448"/>
    </source>
</evidence>
<keyword evidence="4 5" id="KW-0732">Signal</keyword>
<evidence type="ECO:0000256" key="4">
    <source>
        <dbReference type="ARBA" id="ARBA00022729"/>
    </source>
</evidence>
<dbReference type="RefSeq" id="WP_317773572.1">
    <property type="nucleotide sequence ID" value="NZ_JAWMAJ010000104.1"/>
</dbReference>
<evidence type="ECO:0000313" key="6">
    <source>
        <dbReference type="EMBL" id="MDV7219752.1"/>
    </source>
</evidence>
<evidence type="ECO:0000256" key="2">
    <source>
        <dbReference type="ARBA" id="ARBA00008520"/>
    </source>
</evidence>
<gene>
    <name evidence="6" type="ORF">R5A26_27805</name>
</gene>
<dbReference type="PANTHER" id="PTHR43649:SF31">
    <property type="entry name" value="SN-GLYCEROL-3-PHOSPHATE-BINDING PERIPLASMIC PROTEIN UGPB"/>
    <property type="match status" value="1"/>
</dbReference>
<evidence type="ECO:0000256" key="1">
    <source>
        <dbReference type="ARBA" id="ARBA00004196"/>
    </source>
</evidence>
<feature type="chain" id="PRO_5047022964" evidence="5">
    <location>
        <begin position="20"/>
        <end position="439"/>
    </location>
</feature>
<organism evidence="6 7">
    <name type="scientific">Streptomyces prunicolor</name>
    <dbReference type="NCBI Taxonomy" id="67348"/>
    <lineage>
        <taxon>Bacteria</taxon>
        <taxon>Bacillati</taxon>
        <taxon>Actinomycetota</taxon>
        <taxon>Actinomycetes</taxon>
        <taxon>Kitasatosporales</taxon>
        <taxon>Streptomycetaceae</taxon>
        <taxon>Streptomyces</taxon>
    </lineage>
</organism>
<feature type="signal peptide" evidence="5">
    <location>
        <begin position="1"/>
        <end position="19"/>
    </location>
</feature>
<keyword evidence="7" id="KW-1185">Reference proteome</keyword>
<evidence type="ECO:0000256" key="5">
    <source>
        <dbReference type="SAM" id="SignalP"/>
    </source>
</evidence>
<dbReference type="InterPro" id="IPR006311">
    <property type="entry name" value="TAT_signal"/>
</dbReference>
<dbReference type="PANTHER" id="PTHR43649">
    <property type="entry name" value="ARABINOSE-BINDING PROTEIN-RELATED"/>
    <property type="match status" value="1"/>
</dbReference>